<reference evidence="2" key="1">
    <citation type="submission" date="2021-01" db="EMBL/GenBank/DDBJ databases">
        <authorList>
            <person name="Corre E."/>
            <person name="Pelletier E."/>
            <person name="Niang G."/>
            <person name="Scheremetjew M."/>
            <person name="Finn R."/>
            <person name="Kale V."/>
            <person name="Holt S."/>
            <person name="Cochrane G."/>
            <person name="Meng A."/>
            <person name="Brown T."/>
            <person name="Cohen L."/>
        </authorList>
    </citation>
    <scope>NUCLEOTIDE SEQUENCE</scope>
    <source>
        <strain evidence="2">Pbaha01</strain>
    </source>
</reference>
<proteinExistence type="predicted"/>
<feature type="compositionally biased region" description="Basic and acidic residues" evidence="1">
    <location>
        <begin position="11"/>
        <end position="20"/>
    </location>
</feature>
<feature type="compositionally biased region" description="Basic residues" evidence="1">
    <location>
        <begin position="435"/>
        <end position="445"/>
    </location>
</feature>
<organism evidence="2">
    <name type="scientific">Pyrodinium bahamense</name>
    <dbReference type="NCBI Taxonomy" id="73915"/>
    <lineage>
        <taxon>Eukaryota</taxon>
        <taxon>Sar</taxon>
        <taxon>Alveolata</taxon>
        <taxon>Dinophyceae</taxon>
        <taxon>Gonyaulacales</taxon>
        <taxon>Pyrocystaceae</taxon>
        <taxon>Pyrodinium</taxon>
    </lineage>
</organism>
<evidence type="ECO:0000256" key="1">
    <source>
        <dbReference type="SAM" id="MobiDB-lite"/>
    </source>
</evidence>
<protein>
    <recommendedName>
        <fullName evidence="3">JmjC domain-containing protein</fullName>
    </recommendedName>
</protein>
<sequence>MGVPSTIRPGSESRERSPVRCKADASAAAAEEYARHVRQVLEVAGWPWPEHVMLHPEKMPRFITTPAEFLREIQVGCHMDQIVVFPNGLRAIGQDRAMGAAMWRALGLDEPNPAESAYQVLERLAETGEVNRLKGKVAFRRKPEDRLDVPVGGSLNGNLAKKWEALRAECPEEARGTVYLSEVRLLEAERVDHGLRKRRKSTMETTMRERAHKLGMEVENMLHWDDYSEGFFVGADNSGYGLHVDCIPSSNVGSVFAGHKLLAIWGYNEESSAVMKGHSRELFVPPLSKVQVGALERACAVALAPPGSIYIFSGSSAHAVANVGFTAPSCDGGAPRPSLVASSYEAFVGLHPRHAEVLVDTCANSPDSDSDLEDFQDEVGTTVRGIAWRLLNDKVAEDEAARKVVSVLRASCPRIRSKIEDMEERMEAKLDNPQKRRRQIRRRGCRQGTSSSSTADHSEQQQESEVE</sequence>
<dbReference type="EMBL" id="HBEG01003971">
    <property type="protein sequence ID" value="CAD8346613.1"/>
    <property type="molecule type" value="Transcribed_RNA"/>
</dbReference>
<feature type="region of interest" description="Disordered" evidence="1">
    <location>
        <begin position="425"/>
        <end position="467"/>
    </location>
</feature>
<feature type="compositionally biased region" description="Basic and acidic residues" evidence="1">
    <location>
        <begin position="425"/>
        <end position="434"/>
    </location>
</feature>
<accession>A0A7S0F901</accession>
<evidence type="ECO:0000313" key="2">
    <source>
        <dbReference type="EMBL" id="CAD8346613.1"/>
    </source>
</evidence>
<gene>
    <name evidence="2" type="ORF">PBAH0796_LOCUS2351</name>
</gene>
<name>A0A7S0F901_9DINO</name>
<feature type="region of interest" description="Disordered" evidence="1">
    <location>
        <begin position="1"/>
        <end position="20"/>
    </location>
</feature>
<evidence type="ECO:0008006" key="3">
    <source>
        <dbReference type="Google" id="ProtNLM"/>
    </source>
</evidence>
<dbReference type="AlphaFoldDB" id="A0A7S0F901"/>